<dbReference type="PANTHER" id="PTHR36834:SF2">
    <property type="entry name" value="MEMBRANE PROTEIN"/>
    <property type="match status" value="1"/>
</dbReference>
<feature type="transmembrane region" description="Helical" evidence="1">
    <location>
        <begin position="154"/>
        <end position="171"/>
    </location>
</feature>
<feature type="transmembrane region" description="Helical" evidence="1">
    <location>
        <begin position="105"/>
        <end position="125"/>
    </location>
</feature>
<organism evidence="4 6">
    <name type="scientific">Corynebacterium antarcticum</name>
    <dbReference type="NCBI Taxonomy" id="2800405"/>
    <lineage>
        <taxon>Bacteria</taxon>
        <taxon>Bacillati</taxon>
        <taxon>Actinomycetota</taxon>
        <taxon>Actinomycetes</taxon>
        <taxon>Mycobacteriales</taxon>
        <taxon>Corynebacteriaceae</taxon>
        <taxon>Corynebacterium</taxon>
    </lineage>
</organism>
<dbReference type="RefSeq" id="WP_200258961.1">
    <property type="nucleotide sequence ID" value="NZ_JAENIP020000003.1"/>
</dbReference>
<comment type="caution">
    <text evidence="4">The sequence shown here is derived from an EMBL/GenBank/DDBJ whole genome shotgun (WGS) entry which is preliminary data.</text>
</comment>
<dbReference type="EMBL" id="JAPMKX010000005">
    <property type="protein sequence ID" value="MCX7539091.1"/>
    <property type="molecule type" value="Genomic_DNA"/>
</dbReference>
<accession>A0A9Q4CE18</accession>
<sequence length="180" mass="19577">MPGETPTEGPGVRRRHIVAALVLNITVITALTLFKFTFVIAGLWTAAAHRTRDIRLIPFSELSTAQVWYGPPLNIVGNFALFLPFGALVCLLLRDRADRMKRTALTGFGLSLLIETLQFVFAVGYSDVDDLLFNTVGAAAGAWFADRHSPHRDGLIIGVSVVFVLIILILLSSGEWTGGI</sequence>
<keyword evidence="1" id="KW-0472">Membrane</keyword>
<reference evidence="3" key="1">
    <citation type="submission" date="2021-01" db="EMBL/GenBank/DDBJ databases">
        <title>Characterization of Corynebacterium spp. from penguins.</title>
        <authorList>
            <person name="Svec P."/>
        </authorList>
    </citation>
    <scope>NUCLEOTIDE SEQUENCE</scope>
    <source>
        <strain evidence="3">CCM 8835</strain>
    </source>
</reference>
<evidence type="ECO:0000313" key="4">
    <source>
        <dbReference type="EMBL" id="MCX7539091.1"/>
    </source>
</evidence>
<keyword evidence="1" id="KW-1133">Transmembrane helix</keyword>
<name>A0A9Q4CE18_9CORY</name>
<evidence type="ECO:0000256" key="1">
    <source>
        <dbReference type="SAM" id="Phobius"/>
    </source>
</evidence>
<dbReference type="Pfam" id="PF04892">
    <property type="entry name" value="VanZ"/>
    <property type="match status" value="1"/>
</dbReference>
<dbReference type="Proteomes" id="UP001070238">
    <property type="component" value="Unassembled WGS sequence"/>
</dbReference>
<gene>
    <name evidence="3" type="ORF">JIM95_07490</name>
    <name evidence="4" type="ORF">OS123_11160</name>
</gene>
<dbReference type="EMBL" id="JAENIP010000013">
    <property type="protein sequence ID" value="MBK1844423.1"/>
    <property type="molecule type" value="Genomic_DNA"/>
</dbReference>
<dbReference type="PANTHER" id="PTHR36834">
    <property type="entry name" value="MEMBRANE PROTEIN-RELATED"/>
    <property type="match status" value="1"/>
</dbReference>
<dbReference type="InterPro" id="IPR053150">
    <property type="entry name" value="Teicoplanin_resist-assoc"/>
</dbReference>
<evidence type="ECO:0000313" key="6">
    <source>
        <dbReference type="Proteomes" id="UP001070238"/>
    </source>
</evidence>
<dbReference type="InterPro" id="IPR006976">
    <property type="entry name" value="VanZ-like"/>
</dbReference>
<feature type="domain" description="VanZ-like" evidence="2">
    <location>
        <begin position="23"/>
        <end position="145"/>
    </location>
</feature>
<protein>
    <submittedName>
        <fullName evidence="4">VanZ family protein</fullName>
    </submittedName>
</protein>
<feature type="transmembrane region" description="Helical" evidence="1">
    <location>
        <begin position="21"/>
        <end position="47"/>
    </location>
</feature>
<keyword evidence="1" id="KW-0812">Transmembrane</keyword>
<evidence type="ECO:0000313" key="5">
    <source>
        <dbReference type="Proteomes" id="UP000650005"/>
    </source>
</evidence>
<keyword evidence="5" id="KW-1185">Reference proteome</keyword>
<reference evidence="4" key="2">
    <citation type="submission" date="2022-11" db="EMBL/GenBank/DDBJ databases">
        <title>Corynebacterium sp. isolated from Penguins.</title>
        <authorList>
            <person name="Sedlar K."/>
            <person name="Svec P."/>
        </authorList>
    </citation>
    <scope>NUCLEOTIDE SEQUENCE</scope>
    <source>
        <strain evidence="4">P5875</strain>
    </source>
</reference>
<feature type="transmembrane region" description="Helical" evidence="1">
    <location>
        <begin position="67"/>
        <end position="93"/>
    </location>
</feature>
<evidence type="ECO:0000313" key="3">
    <source>
        <dbReference type="EMBL" id="MBK1844423.1"/>
    </source>
</evidence>
<evidence type="ECO:0000259" key="2">
    <source>
        <dbReference type="Pfam" id="PF04892"/>
    </source>
</evidence>
<proteinExistence type="predicted"/>
<dbReference type="AlphaFoldDB" id="A0A9Q4CE18"/>
<dbReference type="Proteomes" id="UP000650005">
    <property type="component" value="Unassembled WGS sequence"/>
</dbReference>